<dbReference type="EMBL" id="FNGH01000003">
    <property type="protein sequence ID" value="SDL17563.1"/>
    <property type="molecule type" value="Genomic_DNA"/>
</dbReference>
<evidence type="ECO:0000313" key="3">
    <source>
        <dbReference type="EMBL" id="SDL17563.1"/>
    </source>
</evidence>
<name>A0A1G9HYB5_9GAMM</name>
<dbReference type="InterPro" id="IPR043472">
    <property type="entry name" value="Macro_dom-like"/>
</dbReference>
<keyword evidence="4" id="KW-1185">Reference proteome</keyword>
<dbReference type="PANTHER" id="PTHR12521">
    <property type="entry name" value="PROTEIN C6ORF130"/>
    <property type="match status" value="1"/>
</dbReference>
<protein>
    <submittedName>
        <fullName evidence="3">O-acetyl-ADP-ribose deacetylase (Regulator of RNase III), contains Macro domain</fullName>
    </submittedName>
</protein>
<dbReference type="InterPro" id="IPR050892">
    <property type="entry name" value="ADP-ribose_metab_enzymes"/>
</dbReference>
<evidence type="ECO:0000256" key="1">
    <source>
        <dbReference type="ARBA" id="ARBA00035885"/>
    </source>
</evidence>
<reference evidence="4" key="1">
    <citation type="submission" date="2016-10" db="EMBL/GenBank/DDBJ databases">
        <authorList>
            <person name="Varghese N."/>
            <person name="Submissions S."/>
        </authorList>
    </citation>
    <scope>NUCLEOTIDE SEQUENCE [LARGE SCALE GENOMIC DNA]</scope>
    <source>
        <strain evidence="4">AAP</strain>
    </source>
</reference>
<sequence length="364" mass="41621">MIEYTRGNLLEADVEALVNTVNTVGVMGKGIALMFKEAFPENFAAYVAACKHQQVVTGRMFITERDALLGPRWIINFPTKQHWRAKTRVEWIESGLEDLKRVIREKGIRSIALPPLGCGNGGLEWDMVRPRIEAALAELDNVRVLVFEPTVEYQNVAKRSGVEKLTPARAMIAELVRRYWVLGIECSLLEVQKLAWLMERRIIAHGLENPLKLEFQPHRYGPYSDRLRHLLNGLDGSYLHSEKRINDATPEEVVWFDEPRRDRLHAYLRSAEARPYAEVLEEVDTLIDGFQSPLGMEVLATLDWLISQEHVEPTVEAIKEGLRHWPDDIAGQRKLRLFSDRLIALALERLREGSPTTQAIFTAL</sequence>
<dbReference type="GO" id="GO:0140291">
    <property type="term" value="P:peptidyl-glutamate ADP-deribosylation"/>
    <property type="evidence" value="ECO:0007669"/>
    <property type="project" value="TreeGrafter"/>
</dbReference>
<dbReference type="Proteomes" id="UP000199107">
    <property type="component" value="Unassembled WGS sequence"/>
</dbReference>
<feature type="domain" description="Macro" evidence="2">
    <location>
        <begin position="1"/>
        <end position="155"/>
    </location>
</feature>
<accession>A0A1G9HYB5</accession>
<dbReference type="InterPro" id="IPR002589">
    <property type="entry name" value="Macro_dom"/>
</dbReference>
<evidence type="ECO:0000259" key="2">
    <source>
        <dbReference type="PROSITE" id="PS51154"/>
    </source>
</evidence>
<dbReference type="Pfam" id="PF01661">
    <property type="entry name" value="Macro"/>
    <property type="match status" value="1"/>
</dbReference>
<evidence type="ECO:0000313" key="4">
    <source>
        <dbReference type="Proteomes" id="UP000199107"/>
    </source>
</evidence>
<dbReference type="CDD" id="cd02901">
    <property type="entry name" value="Macro_Poa1p-like"/>
    <property type="match status" value="1"/>
</dbReference>
<organism evidence="3 4">
    <name type="scientific">Franzmannia pantelleriensis</name>
    <dbReference type="NCBI Taxonomy" id="48727"/>
    <lineage>
        <taxon>Bacteria</taxon>
        <taxon>Pseudomonadati</taxon>
        <taxon>Pseudomonadota</taxon>
        <taxon>Gammaproteobacteria</taxon>
        <taxon>Oceanospirillales</taxon>
        <taxon>Halomonadaceae</taxon>
        <taxon>Franzmannia</taxon>
    </lineage>
</organism>
<comment type="catalytic activity">
    <reaction evidence="1">
        <text>an N-(ADP-alpha-D-ribosyl)-thymidine in DNA + H2O = a thymidine in DNA + ADP-D-ribose</text>
        <dbReference type="Rhea" id="RHEA:71655"/>
        <dbReference type="Rhea" id="RHEA-COMP:13556"/>
        <dbReference type="Rhea" id="RHEA-COMP:18051"/>
        <dbReference type="ChEBI" id="CHEBI:15377"/>
        <dbReference type="ChEBI" id="CHEBI:57967"/>
        <dbReference type="ChEBI" id="CHEBI:137386"/>
        <dbReference type="ChEBI" id="CHEBI:191199"/>
    </reaction>
    <physiologicalReaction direction="left-to-right" evidence="1">
        <dbReference type="Rhea" id="RHEA:71656"/>
    </physiologicalReaction>
</comment>
<dbReference type="RefSeq" id="WP_089657299.1">
    <property type="nucleotide sequence ID" value="NZ_FNGH01000003.1"/>
</dbReference>
<dbReference type="Gene3D" id="3.40.220.10">
    <property type="entry name" value="Leucine Aminopeptidase, subunit E, domain 1"/>
    <property type="match status" value="1"/>
</dbReference>
<dbReference type="AlphaFoldDB" id="A0A1G9HYB5"/>
<dbReference type="SMART" id="SM00506">
    <property type="entry name" value="A1pp"/>
    <property type="match status" value="1"/>
</dbReference>
<gene>
    <name evidence="3" type="ORF">SAMN05192555_1032</name>
</gene>
<dbReference type="PROSITE" id="PS51154">
    <property type="entry name" value="MACRO"/>
    <property type="match status" value="1"/>
</dbReference>
<dbReference type="OrthoDB" id="9780211at2"/>
<proteinExistence type="predicted"/>
<dbReference type="SUPFAM" id="SSF52949">
    <property type="entry name" value="Macro domain-like"/>
    <property type="match status" value="1"/>
</dbReference>
<dbReference type="PANTHER" id="PTHR12521:SF0">
    <property type="entry name" value="ADP-RIBOSE GLYCOHYDROLASE OARD1"/>
    <property type="match status" value="1"/>
</dbReference>
<dbReference type="STRING" id="48727.SAMN05192555_1032"/>